<dbReference type="AlphaFoldDB" id="A0A4E0RZN7"/>
<dbReference type="PANTHER" id="PTHR12966">
    <property type="entry name" value="NADH DEHYDROGENASE UBIQUINONE 1 ALPHA SUBCOMPLEX SUBUNIT 13"/>
    <property type="match status" value="1"/>
</dbReference>
<sequence length="148" mass="17633">MPRYKQEMPPSGGYAPIDVVRKVVRRPLNGLLVIGGLYACTAVGLQYQSYVKNKRDTRMREEEEVRIALSPFILAEQERLYLKQIRRNRDYEAELMRDVPGWKVGHWHDYPLFHNPRGLWIDPNVDEFYAHTTRRFRNKRVGVVHDYF</sequence>
<evidence type="ECO:0000256" key="2">
    <source>
        <dbReference type="ARBA" id="ARBA00007312"/>
    </source>
</evidence>
<keyword evidence="16" id="KW-1185">Reference proteome</keyword>
<keyword evidence="7 14" id="KW-0999">Mitochondrion inner membrane</keyword>
<dbReference type="Pfam" id="PF06212">
    <property type="entry name" value="GRIM-19"/>
    <property type="match status" value="1"/>
</dbReference>
<evidence type="ECO:0000256" key="3">
    <source>
        <dbReference type="ARBA" id="ARBA00018192"/>
    </source>
</evidence>
<evidence type="ECO:0000256" key="5">
    <source>
        <dbReference type="ARBA" id="ARBA00022660"/>
    </source>
</evidence>
<evidence type="ECO:0000256" key="11">
    <source>
        <dbReference type="ARBA" id="ARBA00023136"/>
    </source>
</evidence>
<accession>A0A4E0RZN7</accession>
<comment type="subunit">
    <text evidence="13">Complex I is composed of 45 different subunits. Interacts with CARD15, but not with CARD4. Interacts with STAT3, but not with STAT1, STAT2 and STAT5A. Interacts with OLFM4.</text>
</comment>
<proteinExistence type="inferred from homology"/>
<reference evidence="15" key="1">
    <citation type="submission" date="2019-03" db="EMBL/GenBank/DDBJ databases">
        <title>Improved annotation for the trematode Fasciola hepatica.</title>
        <authorList>
            <person name="Choi Y.-J."/>
            <person name="Martin J."/>
            <person name="Mitreva M."/>
        </authorList>
    </citation>
    <scope>NUCLEOTIDE SEQUENCE [LARGE SCALE GENOMIC DNA]</scope>
</reference>
<dbReference type="Proteomes" id="UP000230066">
    <property type="component" value="Unassembled WGS sequence"/>
</dbReference>
<dbReference type="EMBL" id="JXXN02001384">
    <property type="protein sequence ID" value="THD24882.1"/>
    <property type="molecule type" value="Genomic_DNA"/>
</dbReference>
<feature type="transmembrane region" description="Helical" evidence="14">
    <location>
        <begin position="30"/>
        <end position="50"/>
    </location>
</feature>
<evidence type="ECO:0000256" key="6">
    <source>
        <dbReference type="ARBA" id="ARBA00022692"/>
    </source>
</evidence>
<evidence type="ECO:0000256" key="10">
    <source>
        <dbReference type="ARBA" id="ARBA00023128"/>
    </source>
</evidence>
<evidence type="ECO:0000256" key="1">
    <source>
        <dbReference type="ARBA" id="ARBA00004298"/>
    </source>
</evidence>
<keyword evidence="6 14" id="KW-0812">Transmembrane</keyword>
<keyword evidence="11 14" id="KW-0472">Membrane</keyword>
<evidence type="ECO:0000256" key="14">
    <source>
        <dbReference type="RuleBase" id="RU368034"/>
    </source>
</evidence>
<dbReference type="PANTHER" id="PTHR12966:SF0">
    <property type="entry name" value="NADH DEHYDROGENASE [UBIQUINONE] 1 ALPHA SUBCOMPLEX SUBUNIT 13"/>
    <property type="match status" value="1"/>
</dbReference>
<organism evidence="15 16">
    <name type="scientific">Fasciola hepatica</name>
    <name type="common">Liver fluke</name>
    <dbReference type="NCBI Taxonomy" id="6192"/>
    <lineage>
        <taxon>Eukaryota</taxon>
        <taxon>Metazoa</taxon>
        <taxon>Spiralia</taxon>
        <taxon>Lophotrochozoa</taxon>
        <taxon>Platyhelminthes</taxon>
        <taxon>Trematoda</taxon>
        <taxon>Digenea</taxon>
        <taxon>Plagiorchiida</taxon>
        <taxon>Echinostomata</taxon>
        <taxon>Echinostomatoidea</taxon>
        <taxon>Fasciolidae</taxon>
        <taxon>Fasciola</taxon>
    </lineage>
</organism>
<comment type="subcellular location">
    <subcellularLocation>
        <location evidence="1 14">Mitochondrion inner membrane</location>
        <topology evidence="1 14">Single-pass membrane protein</topology>
        <orientation evidence="1 14">Matrix side</orientation>
    </subcellularLocation>
</comment>
<name>A0A4E0RZN7_FASHE</name>
<evidence type="ECO:0000256" key="7">
    <source>
        <dbReference type="ARBA" id="ARBA00022792"/>
    </source>
</evidence>
<keyword evidence="10 14" id="KW-0496">Mitochondrion</keyword>
<dbReference type="GO" id="GO:0005743">
    <property type="term" value="C:mitochondrial inner membrane"/>
    <property type="evidence" value="ECO:0007669"/>
    <property type="project" value="UniProtKB-SubCell"/>
</dbReference>
<dbReference type="InterPro" id="IPR009346">
    <property type="entry name" value="GRIM-19"/>
</dbReference>
<evidence type="ECO:0000256" key="9">
    <source>
        <dbReference type="ARBA" id="ARBA00022989"/>
    </source>
</evidence>
<evidence type="ECO:0000313" key="15">
    <source>
        <dbReference type="EMBL" id="THD24882.1"/>
    </source>
</evidence>
<evidence type="ECO:0000256" key="8">
    <source>
        <dbReference type="ARBA" id="ARBA00022982"/>
    </source>
</evidence>
<dbReference type="GO" id="GO:0045271">
    <property type="term" value="C:respiratory chain complex I"/>
    <property type="evidence" value="ECO:0007669"/>
    <property type="project" value="UniProtKB-UniRule"/>
</dbReference>
<keyword evidence="5 14" id="KW-0679">Respiratory chain</keyword>
<comment type="function">
    <text evidence="14">Complex I functions in the transfer of electrons from NADH to the respiratory chain. Accessory subunit of the mitochondrial membrane respiratory chain NADH dehydrogenase (Complex I), that is believed not to be involved in catalysis.</text>
</comment>
<keyword evidence="9 14" id="KW-1133">Transmembrane helix</keyword>
<keyword evidence="4 14" id="KW-0813">Transport</keyword>
<comment type="function">
    <text evidence="12">Accessory subunit of the mitochondrial membrane respiratory chain NADH dehydrogenase (Complex I), that is believed not to be involved in catalysis. Complex I functions in the transfer of electrons from NADH to the respiratory chain. The immediate electron acceptor for the enzyme is believed to be ubiquinone. Involved in the interferon/all-trans-retinoic acid (IFN/RA) induced cell death. This apoptotic activity is inhibited by interaction with viral IRF1. Prevents the transactivation of STAT3 target genes. May play a role in CARD15-mediated innate mucosal responses and serve to regulate intestinal epithelial cell responses to microbes.</text>
</comment>
<evidence type="ECO:0000256" key="13">
    <source>
        <dbReference type="ARBA" id="ARBA00046797"/>
    </source>
</evidence>
<evidence type="ECO:0000256" key="12">
    <source>
        <dbReference type="ARBA" id="ARBA00045908"/>
    </source>
</evidence>
<evidence type="ECO:0000313" key="16">
    <source>
        <dbReference type="Proteomes" id="UP000230066"/>
    </source>
</evidence>
<gene>
    <name evidence="15" type="ORF">D915_004291</name>
</gene>
<protein>
    <recommendedName>
        <fullName evidence="3 14">NADH dehydrogenase [ubiquinone] 1 alpha subcomplex subunit 13</fullName>
    </recommendedName>
</protein>
<comment type="similarity">
    <text evidence="2 14">Belongs to the complex I NDUFA13 subunit family.</text>
</comment>
<comment type="caution">
    <text evidence="15">The sequence shown here is derived from an EMBL/GenBank/DDBJ whole genome shotgun (WGS) entry which is preliminary data.</text>
</comment>
<evidence type="ECO:0000256" key="4">
    <source>
        <dbReference type="ARBA" id="ARBA00022448"/>
    </source>
</evidence>
<keyword evidence="8 14" id="KW-0249">Electron transport</keyword>